<keyword evidence="3" id="KW-0472">Membrane</keyword>
<evidence type="ECO:0000313" key="4">
    <source>
        <dbReference type="EMBL" id="VFS40570.1"/>
    </source>
</evidence>
<dbReference type="GO" id="GO:0042910">
    <property type="term" value="F:xenobiotic transmembrane transporter activity"/>
    <property type="evidence" value="ECO:0007669"/>
    <property type="project" value="TreeGrafter"/>
</dbReference>
<reference evidence="4 5" key="1">
    <citation type="submission" date="2019-03" db="EMBL/GenBank/DDBJ databases">
        <authorList>
            <consortium name="Pathogen Informatics"/>
        </authorList>
    </citation>
    <scope>NUCLEOTIDE SEQUENCE [LARGE SCALE GENOMIC DNA]</scope>
    <source>
        <strain evidence="4 5">NCTC12126</strain>
    </source>
</reference>
<sequence length="397" mass="42775">MQSADEYRQLIVAYQNGAPIRLGDVATVEQGAENSWLGAWANKQQAIVMNVQRQPGANIIETADSIRAMLPQLIESLPKSVSVKVLSDRTTNIRASVTDTQFELMLAIALVVMIIYLFLRNVPATIIPAVAVPLSLVGTFAVMVFLDFSINNLTLMALTIATGFVVDDAIVVIENISRYIEKGEKPLAAALKGGGRDRLYHYLPHFLADCGADPAAVYGRYRRAAVPGVCRHPGGGDPDLRRGVADADPDDVRPHAERGVPAQAKPFLARLRADVRAHHRRLRPRAGEGAEPPWATLGVAPGYAGAQRDAVDFHPERLLPDSGHGIIQGTLQAPQTVSFANMAQRQQQVSEIIMKDPAVESLTAYVGVDGTNPSLNSARSADQPQTALMTATIASTR</sequence>
<dbReference type="EMBL" id="CAADIW010000043">
    <property type="protein sequence ID" value="VFS40570.1"/>
    <property type="molecule type" value="Genomic_DNA"/>
</dbReference>
<dbReference type="Pfam" id="PF00873">
    <property type="entry name" value="ACR_tran"/>
    <property type="match status" value="2"/>
</dbReference>
<proteinExistence type="predicted"/>
<keyword evidence="1 3" id="KW-0812">Transmembrane</keyword>
<feature type="transmembrane region" description="Helical" evidence="3">
    <location>
        <begin position="153"/>
        <end position="173"/>
    </location>
</feature>
<dbReference type="SUPFAM" id="SSF82693">
    <property type="entry name" value="Multidrug efflux transporter AcrB pore domain, PN1, PN2, PC1 and PC2 subdomains"/>
    <property type="match status" value="1"/>
</dbReference>
<gene>
    <name evidence="4" type="primary">mdtC_5</name>
    <name evidence="4" type="ORF">NCTC12126_04027</name>
</gene>
<feature type="transmembrane region" description="Helical" evidence="3">
    <location>
        <begin position="102"/>
        <end position="119"/>
    </location>
</feature>
<keyword evidence="2 3" id="KW-1133">Transmembrane helix</keyword>
<dbReference type="GO" id="GO:0005886">
    <property type="term" value="C:plasma membrane"/>
    <property type="evidence" value="ECO:0007669"/>
    <property type="project" value="TreeGrafter"/>
</dbReference>
<dbReference type="InterPro" id="IPR027463">
    <property type="entry name" value="AcrB_DN_DC_subdom"/>
</dbReference>
<dbReference type="SUPFAM" id="SSF82866">
    <property type="entry name" value="Multidrug efflux transporter AcrB transmembrane domain"/>
    <property type="match status" value="1"/>
</dbReference>
<dbReference type="InterPro" id="IPR001036">
    <property type="entry name" value="Acrflvin-R"/>
</dbReference>
<accession>A0A484YWC8</accession>
<dbReference type="PRINTS" id="PR00702">
    <property type="entry name" value="ACRIFLAVINRP"/>
</dbReference>
<feature type="transmembrane region" description="Helical" evidence="3">
    <location>
        <begin position="125"/>
        <end position="146"/>
    </location>
</feature>
<dbReference type="AlphaFoldDB" id="A0A484YWC8"/>
<name>A0A484YWC8_9ENTR</name>
<dbReference type="Gene3D" id="3.30.70.1320">
    <property type="entry name" value="Multidrug efflux transporter AcrB pore domain like"/>
    <property type="match status" value="1"/>
</dbReference>
<evidence type="ECO:0000256" key="1">
    <source>
        <dbReference type="ARBA" id="ARBA00022692"/>
    </source>
</evidence>
<evidence type="ECO:0000313" key="5">
    <source>
        <dbReference type="Proteomes" id="UP000351155"/>
    </source>
</evidence>
<dbReference type="PANTHER" id="PTHR32063">
    <property type="match status" value="1"/>
</dbReference>
<dbReference type="SUPFAM" id="SSF82714">
    <property type="entry name" value="Multidrug efflux transporter AcrB TolC docking domain, DN and DC subdomains"/>
    <property type="match status" value="1"/>
</dbReference>
<organism evidence="4 5">
    <name type="scientific">Enterobacter cancerogenus</name>
    <dbReference type="NCBI Taxonomy" id="69218"/>
    <lineage>
        <taxon>Bacteria</taxon>
        <taxon>Pseudomonadati</taxon>
        <taxon>Pseudomonadota</taxon>
        <taxon>Gammaproteobacteria</taxon>
        <taxon>Enterobacterales</taxon>
        <taxon>Enterobacteriaceae</taxon>
        <taxon>Enterobacter</taxon>
        <taxon>Enterobacter cloacae complex</taxon>
    </lineage>
</organism>
<evidence type="ECO:0000256" key="2">
    <source>
        <dbReference type="ARBA" id="ARBA00022989"/>
    </source>
</evidence>
<dbReference type="Gene3D" id="1.20.1640.10">
    <property type="entry name" value="Multidrug efflux transporter AcrB transmembrane domain"/>
    <property type="match status" value="1"/>
</dbReference>
<dbReference type="PANTHER" id="PTHR32063:SF21">
    <property type="entry name" value="MULTIDRUG RESISTANCE PROTEIN MDTB"/>
    <property type="match status" value="1"/>
</dbReference>
<protein>
    <submittedName>
        <fullName evidence="4">Cation/multidrug efflux pump</fullName>
    </submittedName>
</protein>
<dbReference type="Proteomes" id="UP000351155">
    <property type="component" value="Unassembled WGS sequence"/>
</dbReference>
<evidence type="ECO:0000256" key="3">
    <source>
        <dbReference type="SAM" id="Phobius"/>
    </source>
</evidence>
<dbReference type="Gene3D" id="3.30.2090.10">
    <property type="entry name" value="Multidrug efflux transporter AcrB TolC docking domain, DN and DC subdomains"/>
    <property type="match status" value="1"/>
</dbReference>